<gene>
    <name evidence="3" type="ORF">IDM49_08570</name>
</gene>
<dbReference type="RefSeq" id="WP_190724198.1">
    <property type="nucleotide sequence ID" value="NZ_BAAAOX010000011.1"/>
</dbReference>
<dbReference type="SUPFAM" id="SSF55174">
    <property type="entry name" value="Alpha-L RNA-binding motif"/>
    <property type="match status" value="1"/>
</dbReference>
<proteinExistence type="predicted"/>
<name>A0A7H2BC92_9MICC</name>
<dbReference type="GeneID" id="96624293"/>
<evidence type="ECO:0000313" key="3">
    <source>
        <dbReference type="EMBL" id="QNV37288.1"/>
    </source>
</evidence>
<dbReference type="CDD" id="cd00165">
    <property type="entry name" value="S4"/>
    <property type="match status" value="1"/>
</dbReference>
<dbReference type="GO" id="GO:0003723">
    <property type="term" value="F:RNA binding"/>
    <property type="evidence" value="ECO:0007669"/>
    <property type="project" value="UniProtKB-KW"/>
</dbReference>
<dbReference type="Pfam" id="PF13275">
    <property type="entry name" value="S4_2"/>
    <property type="match status" value="1"/>
</dbReference>
<dbReference type="InterPro" id="IPR036986">
    <property type="entry name" value="S4_RNA-bd_sf"/>
</dbReference>
<accession>A0A7H2BC92</accession>
<keyword evidence="4" id="KW-1185">Reference proteome</keyword>
<evidence type="ECO:0000313" key="4">
    <source>
        <dbReference type="Proteomes" id="UP000516404"/>
    </source>
</evidence>
<dbReference type="SMART" id="SM00363">
    <property type="entry name" value="S4"/>
    <property type="match status" value="1"/>
</dbReference>
<dbReference type="EMBL" id="CP061539">
    <property type="protein sequence ID" value="QNV37288.1"/>
    <property type="molecule type" value="Genomic_DNA"/>
</dbReference>
<organism evidence="3 4">
    <name type="scientific">Rothia terrae</name>
    <dbReference type="NCBI Taxonomy" id="396015"/>
    <lineage>
        <taxon>Bacteria</taxon>
        <taxon>Bacillati</taxon>
        <taxon>Actinomycetota</taxon>
        <taxon>Actinomycetes</taxon>
        <taxon>Micrococcales</taxon>
        <taxon>Micrococcaceae</taxon>
        <taxon>Rothia</taxon>
    </lineage>
</organism>
<evidence type="ECO:0000256" key="1">
    <source>
        <dbReference type="PROSITE-ProRule" id="PRU00182"/>
    </source>
</evidence>
<dbReference type="KEGG" id="rter:IDM49_08570"/>
<dbReference type="AlphaFoldDB" id="A0A7H2BC92"/>
<dbReference type="Gene3D" id="3.10.290.10">
    <property type="entry name" value="RNA-binding S4 domain"/>
    <property type="match status" value="1"/>
</dbReference>
<dbReference type="PROSITE" id="PS50889">
    <property type="entry name" value="S4"/>
    <property type="match status" value="1"/>
</dbReference>
<feature type="domain" description="RNA-binding S4" evidence="2">
    <location>
        <begin position="14"/>
        <end position="72"/>
    </location>
</feature>
<dbReference type="InterPro" id="IPR002942">
    <property type="entry name" value="S4_RNA-bd"/>
</dbReference>
<reference evidence="3 4" key="1">
    <citation type="submission" date="2020-09" db="EMBL/GenBank/DDBJ databases">
        <title>Investigation of environmental microbes.</title>
        <authorList>
            <person name="Ou Y."/>
            <person name="Kang Q."/>
        </authorList>
    </citation>
    <scope>NUCLEOTIDE SEQUENCE [LARGE SCALE GENOMIC DNA]</scope>
    <source>
        <strain evidence="3 4">KJZ-14</strain>
    </source>
</reference>
<keyword evidence="1" id="KW-0694">RNA-binding</keyword>
<evidence type="ECO:0000259" key="2">
    <source>
        <dbReference type="SMART" id="SM00363"/>
    </source>
</evidence>
<protein>
    <submittedName>
        <fullName evidence="3">RNA-binding S4 domain-containing protein</fullName>
    </submittedName>
</protein>
<sequence length="74" mass="8221">MSNIEEVFIRDEMIRLGQFLKLANLVENGVHAREVIQDGLVQVNGQIEEARGKQLHAGDTVTLNGVTVKVVHEN</sequence>
<dbReference type="Proteomes" id="UP000516404">
    <property type="component" value="Chromosome"/>
</dbReference>